<dbReference type="InterPro" id="IPR001138">
    <property type="entry name" value="Zn2Cys6_DnaBD"/>
</dbReference>
<comment type="subcellular location">
    <subcellularLocation>
        <location evidence="1">Nucleus</location>
    </subcellularLocation>
</comment>
<evidence type="ECO:0000313" key="6">
    <source>
        <dbReference type="EMBL" id="KAJ3735561.1"/>
    </source>
</evidence>
<evidence type="ECO:0000256" key="3">
    <source>
        <dbReference type="ARBA" id="ARBA00023242"/>
    </source>
</evidence>
<dbReference type="Pfam" id="PF00172">
    <property type="entry name" value="Zn_clus"/>
    <property type="match status" value="1"/>
</dbReference>
<dbReference type="GO" id="GO:0000981">
    <property type="term" value="F:DNA-binding transcription factor activity, RNA polymerase II-specific"/>
    <property type="evidence" value="ECO:0007669"/>
    <property type="project" value="InterPro"/>
</dbReference>
<dbReference type="CDD" id="cd00067">
    <property type="entry name" value="GAL4"/>
    <property type="match status" value="1"/>
</dbReference>
<evidence type="ECO:0000259" key="5">
    <source>
        <dbReference type="PROSITE" id="PS50048"/>
    </source>
</evidence>
<evidence type="ECO:0000256" key="1">
    <source>
        <dbReference type="ARBA" id="ARBA00004123"/>
    </source>
</evidence>
<dbReference type="PROSITE" id="PS00463">
    <property type="entry name" value="ZN2_CY6_FUNGAL_1"/>
    <property type="match status" value="1"/>
</dbReference>
<dbReference type="PANTHER" id="PTHR31001">
    <property type="entry name" value="UNCHARACTERIZED TRANSCRIPTIONAL REGULATORY PROTEIN"/>
    <property type="match status" value="1"/>
</dbReference>
<name>A0AA38JU08_9AGAR</name>
<reference evidence="6" key="1">
    <citation type="submission" date="2022-08" db="EMBL/GenBank/DDBJ databases">
        <authorList>
            <consortium name="DOE Joint Genome Institute"/>
            <person name="Min B."/>
            <person name="Sierra-Patev S."/>
            <person name="Naranjo-Ortiz M."/>
            <person name="Looney B."/>
            <person name="Konkel Z."/>
            <person name="Slot J.C."/>
            <person name="Sakamoto Y."/>
            <person name="Steenwyk J.L."/>
            <person name="Rokas A."/>
            <person name="Carro J."/>
            <person name="Camarero S."/>
            <person name="Ferreira P."/>
            <person name="Molpeceres G."/>
            <person name="Ruiz-duenas F.J."/>
            <person name="Serrano A."/>
            <person name="Henrissat B."/>
            <person name="Drula E."/>
            <person name="Hughes K.W."/>
            <person name="Mata J.L."/>
            <person name="Ishikawa N.K."/>
            <person name="Vargas-Isla R."/>
            <person name="Ushijima S."/>
            <person name="Smith C.A."/>
            <person name="Ahrendt S."/>
            <person name="Andreopoulos W."/>
            <person name="He G."/>
            <person name="LaButti K."/>
            <person name="Lipzen A."/>
            <person name="Ng V."/>
            <person name="Riley R."/>
            <person name="Sandor L."/>
            <person name="Barry K."/>
            <person name="Martinez A.T."/>
            <person name="Xiao Y."/>
            <person name="Gibbons J.G."/>
            <person name="Terashima K."/>
            <person name="Hibbett D.S."/>
            <person name="Grigoriev I.V."/>
        </authorList>
    </citation>
    <scope>NUCLEOTIDE SEQUENCE</scope>
    <source>
        <strain evidence="6">ET3784</strain>
    </source>
</reference>
<dbReference type="PANTHER" id="PTHR31001:SF56">
    <property type="entry name" value="ZN(2)-C6 FUNGAL-TYPE DOMAIN-CONTAINING PROTEIN"/>
    <property type="match status" value="1"/>
</dbReference>
<evidence type="ECO:0000313" key="7">
    <source>
        <dbReference type="Proteomes" id="UP001176059"/>
    </source>
</evidence>
<accession>A0AA38JU08</accession>
<dbReference type="CDD" id="cd12148">
    <property type="entry name" value="fungal_TF_MHR"/>
    <property type="match status" value="1"/>
</dbReference>
<evidence type="ECO:0000256" key="4">
    <source>
        <dbReference type="SAM" id="MobiDB-lite"/>
    </source>
</evidence>
<comment type="caution">
    <text evidence="6">The sequence shown here is derived from an EMBL/GenBank/DDBJ whole genome shotgun (WGS) entry which is preliminary data.</text>
</comment>
<dbReference type="GO" id="GO:0003677">
    <property type="term" value="F:DNA binding"/>
    <property type="evidence" value="ECO:0007669"/>
    <property type="project" value="InterPro"/>
</dbReference>
<keyword evidence="2" id="KW-0479">Metal-binding</keyword>
<dbReference type="EMBL" id="JANVFO010000009">
    <property type="protein sequence ID" value="KAJ3735561.1"/>
    <property type="molecule type" value="Genomic_DNA"/>
</dbReference>
<dbReference type="GO" id="GO:0006351">
    <property type="term" value="P:DNA-templated transcription"/>
    <property type="evidence" value="ECO:0007669"/>
    <property type="project" value="InterPro"/>
</dbReference>
<dbReference type="Pfam" id="PF04082">
    <property type="entry name" value="Fungal_trans"/>
    <property type="match status" value="1"/>
</dbReference>
<dbReference type="InterPro" id="IPR036864">
    <property type="entry name" value="Zn2-C6_fun-type_DNA-bd_sf"/>
</dbReference>
<dbReference type="AlphaFoldDB" id="A0AA38JU08"/>
<dbReference type="SUPFAM" id="SSF57701">
    <property type="entry name" value="Zn2/Cys6 DNA-binding domain"/>
    <property type="match status" value="1"/>
</dbReference>
<dbReference type="GO" id="GO:0005634">
    <property type="term" value="C:nucleus"/>
    <property type="evidence" value="ECO:0007669"/>
    <property type="project" value="UniProtKB-SubCell"/>
</dbReference>
<sequence>MCLKNDSSSKYHLFPSMNPQEKADIRRVQGQISCAECRRLKLKCDKKIPCSSCFKRGCSHLCPTKTLSPMPTKRIMTSETAALRKEIQSMSERTKLLEDALSTLQASVSSKPHPLLVEAPSDMTIQSQKNSLPDDVQTSQVIDALGTLTLGKLGDARYLGRSAGSESLLEGSPEIQRTAEEDYIPNNDIAQLVNSFPFLSDSIWDVEKSMKLILSYLPEKARAWSLAEEFLSHNFWYITIVSREELVNEMLTPVYRYLTAPNSGFADSASTFPLSPTSLAVLLICLAHGSLADLNMPMYSAESALFFNLSRASLALHPVFVSPDLATIQALTLIGSYYDTGGPNYSIEAGWVYMTIAAKLTHSLGLHRESPRWGLDDETIRRRRAIFWELYTFDGLTSLALGRPPALFTVHGDTPLPVDDDDEVDNQGNPVPGFHRWRMTFSMDVITAVANVTLSPKMPEYQTILELDQLVREHPLPPKYDPVYSLSSALGQDSSLSMNEGHAGYEGSLNALKGHHLTQFRAVVVMHIHRAFFAQALLQSPSDPLNSVYAPSFLAAYRTASTMVHMNVKNFYKYSNILSRYWEIWTGLLSAGIILGLIVARSPTNSLAENAYAELGLAVDLFRMGAPRSDRAKRGLNVLLRMYEKATKAYLSSTSQENASTERSSVIQEDADALHTLEIFAGHTKLLMKEMRSSRRHSWRHSDSQRTDSGSLEAPGQSQSEPSTFHASSSSSSYPSSSSTRSQFTDRVSLSQFPTDKTSPVGRPPYSGYAHPVSTSPFSLPSTYTFERDDSNAGIDSQDRFDSGMSGSILPPSDRYSTPVRLATHHEYWNALLMPLPEPHKGSYDTGPSLTPTQAQSSDASSLQLRMSQRPPHYRGHMGHSTFSGPAEQAPFTMSVSAMDAQWAELMRDEGVYNTGASAHDSSYESPSGPHRVFM</sequence>
<feature type="region of interest" description="Disordered" evidence="4">
    <location>
        <begin position="840"/>
        <end position="884"/>
    </location>
</feature>
<protein>
    <submittedName>
        <fullName evidence="6">Fungal-specific transcription factor domain-containing protein</fullName>
    </submittedName>
</protein>
<dbReference type="PROSITE" id="PS50048">
    <property type="entry name" value="ZN2_CY6_FUNGAL_2"/>
    <property type="match status" value="1"/>
</dbReference>
<feature type="region of interest" description="Disordered" evidence="4">
    <location>
        <begin position="691"/>
        <end position="813"/>
    </location>
</feature>
<feature type="compositionally biased region" description="Polar residues" evidence="4">
    <location>
        <begin position="916"/>
        <end position="926"/>
    </location>
</feature>
<feature type="domain" description="Zn(2)-C6 fungal-type" evidence="5">
    <location>
        <begin position="33"/>
        <end position="62"/>
    </location>
</feature>
<keyword evidence="7" id="KW-1185">Reference proteome</keyword>
<dbReference type="Proteomes" id="UP001176059">
    <property type="component" value="Unassembled WGS sequence"/>
</dbReference>
<organism evidence="6 7">
    <name type="scientific">Lentinula guzmanii</name>
    <dbReference type="NCBI Taxonomy" id="2804957"/>
    <lineage>
        <taxon>Eukaryota</taxon>
        <taxon>Fungi</taxon>
        <taxon>Dikarya</taxon>
        <taxon>Basidiomycota</taxon>
        <taxon>Agaricomycotina</taxon>
        <taxon>Agaricomycetes</taxon>
        <taxon>Agaricomycetidae</taxon>
        <taxon>Agaricales</taxon>
        <taxon>Marasmiineae</taxon>
        <taxon>Omphalotaceae</taxon>
        <taxon>Lentinula</taxon>
    </lineage>
</organism>
<keyword evidence="3" id="KW-0539">Nucleus</keyword>
<feature type="compositionally biased region" description="Low complexity" evidence="4">
    <location>
        <begin position="854"/>
        <end position="865"/>
    </location>
</feature>
<proteinExistence type="predicted"/>
<dbReference type="SMART" id="SM00906">
    <property type="entry name" value="Fungal_trans"/>
    <property type="match status" value="1"/>
</dbReference>
<dbReference type="SMART" id="SM00066">
    <property type="entry name" value="GAL4"/>
    <property type="match status" value="1"/>
</dbReference>
<evidence type="ECO:0000256" key="2">
    <source>
        <dbReference type="ARBA" id="ARBA00022723"/>
    </source>
</evidence>
<feature type="compositionally biased region" description="Basic and acidic residues" evidence="4">
    <location>
        <begin position="786"/>
        <end position="802"/>
    </location>
</feature>
<feature type="region of interest" description="Disordered" evidence="4">
    <location>
        <begin position="916"/>
        <end position="935"/>
    </location>
</feature>
<dbReference type="GO" id="GO:0008270">
    <property type="term" value="F:zinc ion binding"/>
    <property type="evidence" value="ECO:0007669"/>
    <property type="project" value="InterPro"/>
</dbReference>
<reference evidence="6" key="2">
    <citation type="journal article" date="2023" name="Proc. Natl. Acad. Sci. U.S.A.">
        <title>A global phylogenomic analysis of the shiitake genus Lentinula.</title>
        <authorList>
            <person name="Sierra-Patev S."/>
            <person name="Min B."/>
            <person name="Naranjo-Ortiz M."/>
            <person name="Looney B."/>
            <person name="Konkel Z."/>
            <person name="Slot J.C."/>
            <person name="Sakamoto Y."/>
            <person name="Steenwyk J.L."/>
            <person name="Rokas A."/>
            <person name="Carro J."/>
            <person name="Camarero S."/>
            <person name="Ferreira P."/>
            <person name="Molpeceres G."/>
            <person name="Ruiz-Duenas F.J."/>
            <person name="Serrano A."/>
            <person name="Henrissat B."/>
            <person name="Drula E."/>
            <person name="Hughes K.W."/>
            <person name="Mata J.L."/>
            <person name="Ishikawa N.K."/>
            <person name="Vargas-Isla R."/>
            <person name="Ushijima S."/>
            <person name="Smith C.A."/>
            <person name="Donoghue J."/>
            <person name="Ahrendt S."/>
            <person name="Andreopoulos W."/>
            <person name="He G."/>
            <person name="LaButti K."/>
            <person name="Lipzen A."/>
            <person name="Ng V."/>
            <person name="Riley R."/>
            <person name="Sandor L."/>
            <person name="Barry K."/>
            <person name="Martinez A.T."/>
            <person name="Xiao Y."/>
            <person name="Gibbons J.G."/>
            <person name="Terashima K."/>
            <person name="Grigoriev I.V."/>
            <person name="Hibbett D."/>
        </authorList>
    </citation>
    <scope>NUCLEOTIDE SEQUENCE</scope>
    <source>
        <strain evidence="6">ET3784</strain>
    </source>
</reference>
<feature type="compositionally biased region" description="Low complexity" evidence="4">
    <location>
        <begin position="720"/>
        <end position="742"/>
    </location>
</feature>
<dbReference type="Gene3D" id="4.10.240.10">
    <property type="entry name" value="Zn(2)-C6 fungal-type DNA-binding domain"/>
    <property type="match status" value="1"/>
</dbReference>
<dbReference type="InterPro" id="IPR050613">
    <property type="entry name" value="Sec_Metabolite_Reg"/>
</dbReference>
<gene>
    <name evidence="6" type="ORF">DFJ43DRAFT_1058315</name>
</gene>
<feature type="compositionally biased region" description="Polar residues" evidence="4">
    <location>
        <begin position="773"/>
        <end position="785"/>
    </location>
</feature>
<feature type="compositionally biased region" description="Polar residues" evidence="4">
    <location>
        <begin position="743"/>
        <end position="758"/>
    </location>
</feature>
<dbReference type="InterPro" id="IPR007219">
    <property type="entry name" value="XnlR_reg_dom"/>
</dbReference>